<keyword evidence="2" id="KW-0418">Kinase</keyword>
<sequence length="411" mass="46468">MDQHQQSSKEVLKKEEFKQSTLGIHISKNGITFCLHPAHQDVSVSYIQAENGRFSKEELFQKIKDFDGMLYSFVPNISILATTISFPGPIDNGVVEITNWWSTGDNHFSQKEFSDFQCCKTKQFSMINEIQALGHGIISTDEFYGLEDDFAPLWKPPAMDIMPTLYPLYFSSEAAAVLRISYGLGAAFIVPIDSSDSYRVIASEWGHSMLQICGPEEAQYEEELALMNYIREKKGAAVEWEDICSSRGLRTCYDFELAKQAAANQQSNSAQSSQSSHPNSNSPEFDQIKEIEKDTNDPIASKALETHFKFIMRFARTCAIGFKCKSVFITYSVFNDGPKCFQKHIAMCRDEFMHFTKSEWVSNVSVFVQSSNRNMSAMGVMYHAFLELARSESQETISVEGIDHTEIEPAQ</sequence>
<evidence type="ECO:0000313" key="4">
    <source>
        <dbReference type="EMBL" id="KAK8853827.1"/>
    </source>
</evidence>
<comment type="caution">
    <text evidence="3">The sequence shown here is derived from an EMBL/GenBank/DDBJ whole genome shotgun (WGS) entry which is preliminary data.</text>
</comment>
<reference evidence="3 5" key="1">
    <citation type="submission" date="2024-04" db="EMBL/GenBank/DDBJ databases">
        <title>Tritrichomonas musculus Genome.</title>
        <authorList>
            <person name="Alves-Ferreira E."/>
            <person name="Grigg M."/>
            <person name="Lorenzi H."/>
            <person name="Galac M."/>
        </authorList>
    </citation>
    <scope>NUCLEOTIDE SEQUENCE [LARGE SCALE GENOMIC DNA]</scope>
    <source>
        <strain evidence="3 5">EAF2021</strain>
    </source>
</reference>
<keyword evidence="5" id="KW-1185">Reference proteome</keyword>
<dbReference type="Proteomes" id="UP001470230">
    <property type="component" value="Unassembled WGS sequence"/>
</dbReference>
<proteinExistence type="predicted"/>
<name>A0ABR2GIP9_9EUKA</name>
<dbReference type="Gene3D" id="3.40.367.20">
    <property type="match status" value="1"/>
</dbReference>
<dbReference type="InterPro" id="IPR043129">
    <property type="entry name" value="ATPase_NBD"/>
</dbReference>
<dbReference type="EMBL" id="JAPFFF010000661">
    <property type="protein sequence ID" value="KAK8833774.1"/>
    <property type="molecule type" value="Genomic_DNA"/>
</dbReference>
<dbReference type="Pfam" id="PF02685">
    <property type="entry name" value="Glucokinase"/>
    <property type="match status" value="1"/>
</dbReference>
<accession>A0ABR2GIP9</accession>
<dbReference type="SUPFAM" id="SSF53067">
    <property type="entry name" value="Actin-like ATPase domain"/>
    <property type="match status" value="1"/>
</dbReference>
<gene>
    <name evidence="4" type="ORF">M9Y10_016370</name>
    <name evidence="3" type="ORF">M9Y10_040465</name>
</gene>
<evidence type="ECO:0000313" key="3">
    <source>
        <dbReference type="EMBL" id="KAK8833774.1"/>
    </source>
</evidence>
<evidence type="ECO:0000313" key="5">
    <source>
        <dbReference type="Proteomes" id="UP001470230"/>
    </source>
</evidence>
<dbReference type="PANTHER" id="PTHR47450">
    <property type="entry name" value="GLUCOKINASE"/>
    <property type="match status" value="1"/>
</dbReference>
<evidence type="ECO:0000256" key="2">
    <source>
        <dbReference type="ARBA" id="ARBA00022777"/>
    </source>
</evidence>
<organism evidence="3 5">
    <name type="scientific">Tritrichomonas musculus</name>
    <dbReference type="NCBI Taxonomy" id="1915356"/>
    <lineage>
        <taxon>Eukaryota</taxon>
        <taxon>Metamonada</taxon>
        <taxon>Parabasalia</taxon>
        <taxon>Tritrichomonadida</taxon>
        <taxon>Tritrichomonadidae</taxon>
        <taxon>Tritrichomonas</taxon>
    </lineage>
</organism>
<dbReference type="EMBL" id="JAPFFF010000021">
    <property type="protein sequence ID" value="KAK8853827.1"/>
    <property type="molecule type" value="Genomic_DNA"/>
</dbReference>
<dbReference type="Gene3D" id="3.30.420.40">
    <property type="match status" value="1"/>
</dbReference>
<evidence type="ECO:0000256" key="1">
    <source>
        <dbReference type="ARBA" id="ARBA00022679"/>
    </source>
</evidence>
<keyword evidence="1" id="KW-0808">Transferase</keyword>
<dbReference type="PANTHER" id="PTHR47450:SF1">
    <property type="entry name" value="GLUCOKINASE"/>
    <property type="match status" value="1"/>
</dbReference>
<protein>
    <submittedName>
        <fullName evidence="3">Uncharacterized protein</fullName>
    </submittedName>
</protein>
<dbReference type="InterPro" id="IPR003836">
    <property type="entry name" value="Glucokinase"/>
</dbReference>